<sequence>MARVRSAAAPVGAAAARHVQRRRFIPYNKAFIYHARSPRLNIPSNASPRPILRAVSRPKRAKKNTNARRLSFLGLPIDLIYLISDKLDDPSRISLGLTCKALALVMTVLRRVKICINDSPTFLSTVLPRPRYTRHGRRLYRIELTPTFSDRRILLLQLKPFMPRSHRLCWMCCKYTPITGSRWHETSQVNTLGNNALTIERLKNYPLRKVYAHEHCMTEHNVHGRALGKWCLGTAGAAGGKDTYEPTVSVTRASARDDNLPYDCVGRSGWGKMWVHDM</sequence>
<evidence type="ECO:0000313" key="1">
    <source>
        <dbReference type="EMBL" id="KAJ9602391.1"/>
    </source>
</evidence>
<name>A0AA39CBM3_9EURO</name>
<protein>
    <recommendedName>
        <fullName evidence="3">F-box domain-containing protein</fullName>
    </recommendedName>
</protein>
<comment type="caution">
    <text evidence="1">The sequence shown here is derived from an EMBL/GenBank/DDBJ whole genome shotgun (WGS) entry which is preliminary data.</text>
</comment>
<proteinExistence type="predicted"/>
<gene>
    <name evidence="1" type="ORF">H2200_013246</name>
</gene>
<organism evidence="1 2">
    <name type="scientific">Cladophialophora chaetospira</name>
    <dbReference type="NCBI Taxonomy" id="386627"/>
    <lineage>
        <taxon>Eukaryota</taxon>
        <taxon>Fungi</taxon>
        <taxon>Dikarya</taxon>
        <taxon>Ascomycota</taxon>
        <taxon>Pezizomycotina</taxon>
        <taxon>Eurotiomycetes</taxon>
        <taxon>Chaetothyriomycetidae</taxon>
        <taxon>Chaetothyriales</taxon>
        <taxon>Herpotrichiellaceae</taxon>
        <taxon>Cladophialophora</taxon>
    </lineage>
</organism>
<keyword evidence="2" id="KW-1185">Reference proteome</keyword>
<evidence type="ECO:0000313" key="2">
    <source>
        <dbReference type="Proteomes" id="UP001172673"/>
    </source>
</evidence>
<accession>A0AA39CBM3</accession>
<dbReference type="AlphaFoldDB" id="A0AA39CBM3"/>
<dbReference type="EMBL" id="JAPDRK010000027">
    <property type="protein sequence ID" value="KAJ9602391.1"/>
    <property type="molecule type" value="Genomic_DNA"/>
</dbReference>
<evidence type="ECO:0008006" key="3">
    <source>
        <dbReference type="Google" id="ProtNLM"/>
    </source>
</evidence>
<reference evidence="1" key="1">
    <citation type="submission" date="2022-10" db="EMBL/GenBank/DDBJ databases">
        <title>Culturing micro-colonial fungi from biological soil crusts in the Mojave desert and describing Neophaeococcomyces mojavensis, and introducing the new genera and species Taxawa tesnikishii.</title>
        <authorList>
            <person name="Kurbessoian T."/>
            <person name="Stajich J.E."/>
        </authorList>
    </citation>
    <scope>NUCLEOTIDE SEQUENCE</scope>
    <source>
        <strain evidence="1">TK_41</strain>
    </source>
</reference>
<dbReference type="Proteomes" id="UP001172673">
    <property type="component" value="Unassembled WGS sequence"/>
</dbReference>